<dbReference type="EC" id="2.1.1.-" evidence="8"/>
<feature type="region of interest" description="Disordered" evidence="9">
    <location>
        <begin position="387"/>
        <end position="426"/>
    </location>
</feature>
<evidence type="ECO:0000256" key="2">
    <source>
        <dbReference type="ARBA" id="ARBA00022603"/>
    </source>
</evidence>
<dbReference type="InterPro" id="IPR001091">
    <property type="entry name" value="RM_Methyltransferase"/>
</dbReference>
<dbReference type="GO" id="GO:0032259">
    <property type="term" value="P:methylation"/>
    <property type="evidence" value="ECO:0007669"/>
    <property type="project" value="UniProtKB-KW"/>
</dbReference>
<dbReference type="PROSITE" id="PS00093">
    <property type="entry name" value="N4_MTASE"/>
    <property type="match status" value="1"/>
</dbReference>
<dbReference type="Pfam" id="PF01555">
    <property type="entry name" value="N6_N4_Mtase"/>
    <property type="match status" value="1"/>
</dbReference>
<evidence type="ECO:0000256" key="5">
    <source>
        <dbReference type="ARBA" id="ARBA00022747"/>
    </source>
</evidence>
<organism evidence="11 12">
    <name type="scientific">Ralstonia mannitolilytica</name>
    <dbReference type="NCBI Taxonomy" id="105219"/>
    <lineage>
        <taxon>Bacteria</taxon>
        <taxon>Pseudomonadati</taxon>
        <taxon>Pseudomonadota</taxon>
        <taxon>Betaproteobacteria</taxon>
        <taxon>Burkholderiales</taxon>
        <taxon>Burkholderiaceae</taxon>
        <taxon>Ralstonia</taxon>
    </lineage>
</organism>
<keyword evidence="4" id="KW-0949">S-adenosyl-L-methionine</keyword>
<evidence type="ECO:0000256" key="8">
    <source>
        <dbReference type="RuleBase" id="RU362026"/>
    </source>
</evidence>
<keyword evidence="5" id="KW-0680">Restriction system</keyword>
<keyword evidence="2 11" id="KW-0489">Methyltransferase</keyword>
<dbReference type="GO" id="GO:0015667">
    <property type="term" value="F:site-specific DNA-methyltransferase (cytosine-N4-specific) activity"/>
    <property type="evidence" value="ECO:0007669"/>
    <property type="project" value="UniProtKB-EC"/>
</dbReference>
<dbReference type="InterPro" id="IPR029063">
    <property type="entry name" value="SAM-dependent_MTases_sf"/>
</dbReference>
<keyword evidence="6" id="KW-0238">DNA-binding</keyword>
<accession>A0AAJ4ZI90</accession>
<proteinExistence type="inferred from homology"/>
<evidence type="ECO:0000259" key="10">
    <source>
        <dbReference type="Pfam" id="PF01555"/>
    </source>
</evidence>
<comment type="caution">
    <text evidence="11">The sequence shown here is derived from an EMBL/GenBank/DDBJ whole genome shotgun (WGS) entry which is preliminary data.</text>
</comment>
<evidence type="ECO:0000256" key="1">
    <source>
        <dbReference type="ARBA" id="ARBA00010203"/>
    </source>
</evidence>
<dbReference type="AlphaFoldDB" id="A0AAJ4ZI90"/>
<dbReference type="SUPFAM" id="SSF53335">
    <property type="entry name" value="S-adenosyl-L-methionine-dependent methyltransferases"/>
    <property type="match status" value="1"/>
</dbReference>
<dbReference type="REBASE" id="415790">
    <property type="entry name" value="M.Rma10894ORF273P"/>
</dbReference>
<comment type="catalytic activity">
    <reaction evidence="7">
        <text>a 2'-deoxycytidine in DNA + S-adenosyl-L-methionine = an N(4)-methyl-2'-deoxycytidine in DNA + S-adenosyl-L-homocysteine + H(+)</text>
        <dbReference type="Rhea" id="RHEA:16857"/>
        <dbReference type="Rhea" id="RHEA-COMP:11369"/>
        <dbReference type="Rhea" id="RHEA-COMP:13674"/>
        <dbReference type="ChEBI" id="CHEBI:15378"/>
        <dbReference type="ChEBI" id="CHEBI:57856"/>
        <dbReference type="ChEBI" id="CHEBI:59789"/>
        <dbReference type="ChEBI" id="CHEBI:85452"/>
        <dbReference type="ChEBI" id="CHEBI:137933"/>
        <dbReference type="EC" id="2.1.1.113"/>
    </reaction>
</comment>
<dbReference type="EMBL" id="UGVE01000001">
    <property type="protein sequence ID" value="SUD95943.1"/>
    <property type="molecule type" value="Genomic_DNA"/>
</dbReference>
<evidence type="ECO:0000313" key="11">
    <source>
        <dbReference type="EMBL" id="SUD95943.1"/>
    </source>
</evidence>
<dbReference type="InterPro" id="IPR017985">
    <property type="entry name" value="MeTrfase_CN4_CS"/>
</dbReference>
<dbReference type="RefSeq" id="WP_181817632.1">
    <property type="nucleotide sequence ID" value="NZ_CAUDKW010000026.1"/>
</dbReference>
<evidence type="ECO:0000256" key="7">
    <source>
        <dbReference type="ARBA" id="ARBA00049120"/>
    </source>
</evidence>
<evidence type="ECO:0000256" key="3">
    <source>
        <dbReference type="ARBA" id="ARBA00022679"/>
    </source>
</evidence>
<dbReference type="GO" id="GO:0008170">
    <property type="term" value="F:N-methyltransferase activity"/>
    <property type="evidence" value="ECO:0007669"/>
    <property type="project" value="InterPro"/>
</dbReference>
<dbReference type="InterPro" id="IPR002941">
    <property type="entry name" value="DNA_methylase_N4/N6"/>
</dbReference>
<protein>
    <recommendedName>
        <fullName evidence="8">Methyltransferase</fullName>
        <ecNumber evidence="8">2.1.1.-</ecNumber>
    </recommendedName>
</protein>
<dbReference type="Gene3D" id="3.40.50.150">
    <property type="entry name" value="Vaccinia Virus protein VP39"/>
    <property type="match status" value="1"/>
</dbReference>
<evidence type="ECO:0000256" key="6">
    <source>
        <dbReference type="ARBA" id="ARBA00023125"/>
    </source>
</evidence>
<dbReference type="PRINTS" id="PR00508">
    <property type="entry name" value="S21N4MTFRASE"/>
</dbReference>
<evidence type="ECO:0000256" key="9">
    <source>
        <dbReference type="SAM" id="MobiDB-lite"/>
    </source>
</evidence>
<feature type="domain" description="DNA methylase N-4/N-6" evidence="10">
    <location>
        <begin position="94"/>
        <end position="347"/>
    </location>
</feature>
<gene>
    <name evidence="11" type="primary">pvuIIM_1</name>
    <name evidence="11" type="ORF">NCTC10894_00273</name>
</gene>
<name>A0AAJ4ZI90_9RALS</name>
<dbReference type="Proteomes" id="UP000255008">
    <property type="component" value="Unassembled WGS sequence"/>
</dbReference>
<reference evidence="11 12" key="1">
    <citation type="submission" date="2018-06" db="EMBL/GenBank/DDBJ databases">
        <authorList>
            <consortium name="Pathogen Informatics"/>
            <person name="Doyle S."/>
        </authorList>
    </citation>
    <scope>NUCLEOTIDE SEQUENCE [LARGE SCALE GENOMIC DNA]</scope>
    <source>
        <strain evidence="11 12">NCTC10894</strain>
    </source>
</reference>
<evidence type="ECO:0000256" key="4">
    <source>
        <dbReference type="ARBA" id="ARBA00022691"/>
    </source>
</evidence>
<dbReference type="GO" id="GO:0009307">
    <property type="term" value="P:DNA restriction-modification system"/>
    <property type="evidence" value="ECO:0007669"/>
    <property type="project" value="UniProtKB-KW"/>
</dbReference>
<dbReference type="GO" id="GO:0003677">
    <property type="term" value="F:DNA binding"/>
    <property type="evidence" value="ECO:0007669"/>
    <property type="project" value="UniProtKB-KW"/>
</dbReference>
<sequence length="426" mass="47302">MARPTVSEPRETTTSIRMSAAEKAALEERVKTLGYKTISDYLRALARADIQSATPKAQVKRIPRPLTEYHRTALGSMWNGDSLDWMERREPNSVNLIMTSPPFGLVRKKSYGNEDAHAYCDWFRPFAEGFRKILRDDGSLVIDIGGAWKPGTPTRSLYHFELLIMLCEEYGFHLALEHYWWNPAKLPTPAEWVNVRRVRPKDAVNCVWWLSKTPFPKASNRRVLAPYSESMKSLIKNGYQAKTRPSGHVISEKFGKDNGGSVPPNLLAIANTESTGAYQEYCRDKGLDIHPARFPAALPEYFIRMTTDPGDFVLDPFGGSCVTGAVAEALGRRWACVEMNAAYLEGAMSRFQGTQDCLSAGKPSSYVIHTPCAAAVDEREVPLVADGGAARSQQRDHSSSGDQAGPRVKRVSTKVVKTNTADRTVA</sequence>
<evidence type="ECO:0000313" key="12">
    <source>
        <dbReference type="Proteomes" id="UP000255008"/>
    </source>
</evidence>
<comment type="similarity">
    <text evidence="1">Belongs to the N(4)/N(6)-methyltransferase family. N(4) subfamily.</text>
</comment>
<keyword evidence="3 11" id="KW-0808">Transferase</keyword>